<dbReference type="InterPro" id="IPR036093">
    <property type="entry name" value="NAC_dom_sf"/>
</dbReference>
<dbReference type="SUPFAM" id="SSF101941">
    <property type="entry name" value="NAC domain"/>
    <property type="match status" value="1"/>
</dbReference>
<evidence type="ECO:0000256" key="5">
    <source>
        <dbReference type="ARBA" id="ARBA00023242"/>
    </source>
</evidence>
<dbReference type="PROSITE" id="PS51005">
    <property type="entry name" value="NAC"/>
    <property type="match status" value="1"/>
</dbReference>
<gene>
    <name evidence="8" type="ORF">PHAVU_006G087000g</name>
</gene>
<proteinExistence type="predicted"/>
<evidence type="ECO:0000313" key="9">
    <source>
        <dbReference type="Proteomes" id="UP000000226"/>
    </source>
</evidence>
<name>V7BQX8_PHAVU</name>
<evidence type="ECO:0000256" key="2">
    <source>
        <dbReference type="ARBA" id="ARBA00023015"/>
    </source>
</evidence>
<dbReference type="PANTHER" id="PTHR31744">
    <property type="entry name" value="PROTEIN CUP-SHAPED COTYLEDON 2-RELATED"/>
    <property type="match status" value="1"/>
</dbReference>
<reference evidence="9" key="1">
    <citation type="journal article" date="2014" name="Nat. Genet.">
        <title>A reference genome for common bean and genome-wide analysis of dual domestications.</title>
        <authorList>
            <person name="Schmutz J."/>
            <person name="McClean P.E."/>
            <person name="Mamidi S."/>
            <person name="Wu G.A."/>
            <person name="Cannon S.B."/>
            <person name="Grimwood J."/>
            <person name="Jenkins J."/>
            <person name="Shu S."/>
            <person name="Song Q."/>
            <person name="Chavarro C."/>
            <person name="Torres-Torres M."/>
            <person name="Geffroy V."/>
            <person name="Moghaddam S.M."/>
            <person name="Gao D."/>
            <person name="Abernathy B."/>
            <person name="Barry K."/>
            <person name="Blair M."/>
            <person name="Brick M.A."/>
            <person name="Chovatia M."/>
            <person name="Gepts P."/>
            <person name="Goodstein D.M."/>
            <person name="Gonzales M."/>
            <person name="Hellsten U."/>
            <person name="Hyten D.L."/>
            <person name="Jia G."/>
            <person name="Kelly J.D."/>
            <person name="Kudrna D."/>
            <person name="Lee R."/>
            <person name="Richard M.M."/>
            <person name="Miklas P.N."/>
            <person name="Osorno J.M."/>
            <person name="Rodrigues J."/>
            <person name="Thareau V."/>
            <person name="Urrea C.A."/>
            <person name="Wang M."/>
            <person name="Yu Y."/>
            <person name="Zhang M."/>
            <person name="Wing R.A."/>
            <person name="Cregan P.B."/>
            <person name="Rokhsar D.S."/>
            <person name="Jackson S.A."/>
        </authorList>
    </citation>
    <scope>NUCLEOTIDE SEQUENCE [LARGE SCALE GENOMIC DNA]</scope>
    <source>
        <strain evidence="9">cv. G19833</strain>
    </source>
</reference>
<keyword evidence="4" id="KW-0804">Transcription</keyword>
<evidence type="ECO:0000256" key="4">
    <source>
        <dbReference type="ARBA" id="ARBA00023163"/>
    </source>
</evidence>
<keyword evidence="5" id="KW-0539">Nucleus</keyword>
<dbReference type="GO" id="GO:0005634">
    <property type="term" value="C:nucleus"/>
    <property type="evidence" value="ECO:0007669"/>
    <property type="project" value="UniProtKB-SubCell"/>
</dbReference>
<dbReference type="GO" id="GO:0006355">
    <property type="term" value="P:regulation of DNA-templated transcription"/>
    <property type="evidence" value="ECO:0007669"/>
    <property type="project" value="InterPro"/>
</dbReference>
<dbReference type="OMA" id="TDSHEHQ"/>
<feature type="domain" description="NAC" evidence="7">
    <location>
        <begin position="8"/>
        <end position="158"/>
    </location>
</feature>
<dbReference type="STRING" id="3885.V7BQX8"/>
<dbReference type="EMBL" id="CM002293">
    <property type="protein sequence ID" value="ESW18981.1"/>
    <property type="molecule type" value="Genomic_DNA"/>
</dbReference>
<dbReference type="PANTHER" id="PTHR31744:SF210">
    <property type="entry name" value="NAC DOMAIN-CONTAINING PROTEIN 86-LIKE"/>
    <property type="match status" value="1"/>
</dbReference>
<dbReference type="SMR" id="V7BQX8"/>
<accession>V7BQX8</accession>
<dbReference type="Pfam" id="PF02365">
    <property type="entry name" value="NAM"/>
    <property type="match status" value="1"/>
</dbReference>
<keyword evidence="3" id="KW-0238">DNA-binding</keyword>
<dbReference type="OrthoDB" id="1860415at2759"/>
<dbReference type="Proteomes" id="UP000000226">
    <property type="component" value="Chromosome 6"/>
</dbReference>
<keyword evidence="6" id="KW-0472">Membrane</keyword>
<keyword evidence="6" id="KW-0812">Transmembrane</keyword>
<evidence type="ECO:0000256" key="3">
    <source>
        <dbReference type="ARBA" id="ARBA00023125"/>
    </source>
</evidence>
<dbReference type="GO" id="GO:0003677">
    <property type="term" value="F:DNA binding"/>
    <property type="evidence" value="ECO:0007669"/>
    <property type="project" value="UniProtKB-KW"/>
</dbReference>
<keyword evidence="6" id="KW-1133">Transmembrane helix</keyword>
<keyword evidence="9" id="KW-1185">Reference proteome</keyword>
<protein>
    <recommendedName>
        <fullName evidence="7">NAC domain-containing protein</fullName>
    </recommendedName>
</protein>
<comment type="subcellular location">
    <subcellularLocation>
        <location evidence="1">Nucleus</location>
    </subcellularLocation>
</comment>
<feature type="transmembrane region" description="Helical" evidence="6">
    <location>
        <begin position="649"/>
        <end position="669"/>
    </location>
</feature>
<dbReference type="AlphaFoldDB" id="V7BQX8"/>
<dbReference type="FunFam" id="2.170.150.80:FF:000002">
    <property type="entry name" value="Nac domain-containing protein 86"/>
    <property type="match status" value="1"/>
</dbReference>
<sequence length="671" mass="76384">MNMAPVSLPPGFRFHPTDEELVSYYLRRKINGRKIELEIIPEVDLYKCEPWDLPGKSLLPGKDLEWYFFSPRDRKYPNGSRTNRATKSGYWKATGKDRKVNSQNCAIGMKKTLVYYRGRAPHGCRTGWVMHEYRLDETQCETNTGLQDAYALCRVFKKTAVIPPKVGDQHYVNVSTSHANQIIASDQSSSINELYSEGRGEVLESSNYFMSMDTSPNINGTAFNINGGRRDNETAWSHFLSEDLLNLPTASTSSFPNYGSMSYPPSKVDVALECARMQHRFSMPPLQMQDLDFPQVGISKLKMEQGSSSMSGSRNETDILQEILSVAHASQELINQSNYSSQPFMNANENYAPHETDFTFMVGTNYNHVNDMNTMNMGFVDKAWEDKNTRSIEIGDLDDGFKTERMMENLRWVGMSSKNVEKSFMEEQQNIVPIDDISNFQTNTEENELKVGFEKHSCNKEITDTEIDDFSMGFMNDEDPNENFLNEENIDYSNSTNYDVVEETKTNHAMFVSTHQVADTFFHQIAPSQTVKVQLNPVMAANQCIEKATVKKGPSFFRKFKACVTGKLIKPSNTVASVLEFIFAFLLMHCVFLKGLVEDWKPDLKRCGCVYSMKNMGEATESVPRNEQEKVWFVGIRYGKGFSMVLKKISIFLTISLALFTMWANHIIVDS</sequence>
<dbReference type="eggNOG" id="ENOG502QV39">
    <property type="taxonomic scope" value="Eukaryota"/>
</dbReference>
<feature type="transmembrane region" description="Helical" evidence="6">
    <location>
        <begin position="575"/>
        <end position="597"/>
    </location>
</feature>
<evidence type="ECO:0000313" key="8">
    <source>
        <dbReference type="EMBL" id="ESW18981.1"/>
    </source>
</evidence>
<organism evidence="8 9">
    <name type="scientific">Phaseolus vulgaris</name>
    <name type="common">Kidney bean</name>
    <name type="synonym">French bean</name>
    <dbReference type="NCBI Taxonomy" id="3885"/>
    <lineage>
        <taxon>Eukaryota</taxon>
        <taxon>Viridiplantae</taxon>
        <taxon>Streptophyta</taxon>
        <taxon>Embryophyta</taxon>
        <taxon>Tracheophyta</taxon>
        <taxon>Spermatophyta</taxon>
        <taxon>Magnoliopsida</taxon>
        <taxon>eudicotyledons</taxon>
        <taxon>Gunneridae</taxon>
        <taxon>Pentapetalae</taxon>
        <taxon>rosids</taxon>
        <taxon>fabids</taxon>
        <taxon>Fabales</taxon>
        <taxon>Fabaceae</taxon>
        <taxon>Papilionoideae</taxon>
        <taxon>50 kb inversion clade</taxon>
        <taxon>NPAAA clade</taxon>
        <taxon>indigoferoid/millettioid clade</taxon>
        <taxon>Phaseoleae</taxon>
        <taxon>Phaseolus</taxon>
    </lineage>
</organism>
<dbReference type="InterPro" id="IPR003441">
    <property type="entry name" value="NAC-dom"/>
</dbReference>
<evidence type="ECO:0000259" key="7">
    <source>
        <dbReference type="PROSITE" id="PS51005"/>
    </source>
</evidence>
<evidence type="ECO:0000256" key="6">
    <source>
        <dbReference type="SAM" id="Phobius"/>
    </source>
</evidence>
<evidence type="ECO:0000256" key="1">
    <source>
        <dbReference type="ARBA" id="ARBA00004123"/>
    </source>
</evidence>
<dbReference type="Gene3D" id="2.170.150.80">
    <property type="entry name" value="NAC domain"/>
    <property type="match status" value="1"/>
</dbReference>
<keyword evidence="2" id="KW-0805">Transcription regulation</keyword>
<dbReference type="Gramene" id="ESW18981">
    <property type="protein sequence ID" value="ESW18981"/>
    <property type="gene ID" value="PHAVU_006G087000g"/>
</dbReference>